<dbReference type="KEGG" id="ade:Adeh_1740"/>
<dbReference type="eggNOG" id="ENOG50331KJ">
    <property type="taxonomic scope" value="Bacteria"/>
</dbReference>
<proteinExistence type="predicted"/>
<organism evidence="2 3">
    <name type="scientific">Anaeromyxobacter dehalogenans (strain 2CP-C)</name>
    <dbReference type="NCBI Taxonomy" id="290397"/>
    <lineage>
        <taxon>Bacteria</taxon>
        <taxon>Pseudomonadati</taxon>
        <taxon>Myxococcota</taxon>
        <taxon>Myxococcia</taxon>
        <taxon>Myxococcales</taxon>
        <taxon>Cystobacterineae</taxon>
        <taxon>Anaeromyxobacteraceae</taxon>
        <taxon>Anaeromyxobacter</taxon>
    </lineage>
</organism>
<name>Q2IIN3_ANADE</name>
<evidence type="ECO:0000259" key="1">
    <source>
        <dbReference type="Pfam" id="PF26395"/>
    </source>
</evidence>
<dbReference type="InterPro" id="IPR058588">
    <property type="entry name" value="E2-CBASS"/>
</dbReference>
<accession>Q2IIN3</accession>
<reference evidence="2 3" key="1">
    <citation type="submission" date="2006-01" db="EMBL/GenBank/DDBJ databases">
        <title>Complete sequence of Anaeromyxobacter dehalogenans 2CP-C.</title>
        <authorList>
            <consortium name="US DOE Joint Genome Institute"/>
            <person name="Copeland A."/>
            <person name="Lucas S."/>
            <person name="Lapidus A."/>
            <person name="Barry K."/>
            <person name="Detter J.C."/>
            <person name="Glavina T."/>
            <person name="Hammon N."/>
            <person name="Israni S."/>
            <person name="Pitluck S."/>
            <person name="Brettin T."/>
            <person name="Bruce D."/>
            <person name="Han C."/>
            <person name="Tapia R."/>
            <person name="Gilna P."/>
            <person name="Kiss H."/>
            <person name="Schmutz J."/>
            <person name="Larimer F."/>
            <person name="Land M."/>
            <person name="Kyrpides N."/>
            <person name="Anderson I."/>
            <person name="Sanford R.A."/>
            <person name="Ritalahti K.M."/>
            <person name="Thomas H.S."/>
            <person name="Kirby J.R."/>
            <person name="Zhulin I.B."/>
            <person name="Loeffler F.E."/>
            <person name="Richardson P."/>
        </authorList>
    </citation>
    <scope>NUCLEOTIDE SEQUENCE [LARGE SCALE GENOMIC DNA]</scope>
    <source>
        <strain evidence="2 3">2CP-C</strain>
    </source>
</reference>
<dbReference type="Proteomes" id="UP000001935">
    <property type="component" value="Chromosome"/>
</dbReference>
<dbReference type="EMBL" id="CP000251">
    <property type="protein sequence ID" value="ABC81513.1"/>
    <property type="molecule type" value="Genomic_DNA"/>
</dbReference>
<dbReference type="HOGENOM" id="CLU_114429_1_0_7"/>
<protein>
    <recommendedName>
        <fullName evidence="1">Type II CBASS E2 protein domain-containing protein</fullName>
    </recommendedName>
</protein>
<gene>
    <name evidence="2" type="ordered locus">Adeh_1740</name>
</gene>
<dbReference type="STRING" id="290397.Adeh_1740"/>
<evidence type="ECO:0000313" key="2">
    <source>
        <dbReference type="EMBL" id="ABC81513.1"/>
    </source>
</evidence>
<feature type="domain" description="Type II CBASS E2 protein" evidence="1">
    <location>
        <begin position="14"/>
        <end position="134"/>
    </location>
</feature>
<dbReference type="AlphaFoldDB" id="Q2IIN3"/>
<evidence type="ECO:0000313" key="3">
    <source>
        <dbReference type="Proteomes" id="UP000001935"/>
    </source>
</evidence>
<dbReference type="Pfam" id="PF26395">
    <property type="entry name" value="E2-CBASS"/>
    <property type="match status" value="1"/>
</dbReference>
<sequence>MTPTRRGPNVPLRQVARMRALWPSMKHRLGPPHHRTVVWEGYLQPTPESPRYFIRVTYGPYTLPKVFVLSPKLRTDAPHVYPKDRSLCLYWPEEWRWSDGESIADTIMGWAALWLYYYEVWTATGEWMGPESPHATGTPKSPAVAA</sequence>